<keyword evidence="2 4" id="KW-0697">Rotamase</keyword>
<dbReference type="Proteomes" id="UP000295087">
    <property type="component" value="Unassembled WGS sequence"/>
</dbReference>
<comment type="catalytic activity">
    <reaction evidence="1 4 5">
        <text>[protein]-peptidylproline (omega=180) = [protein]-peptidylproline (omega=0)</text>
        <dbReference type="Rhea" id="RHEA:16237"/>
        <dbReference type="Rhea" id="RHEA-COMP:10747"/>
        <dbReference type="Rhea" id="RHEA-COMP:10748"/>
        <dbReference type="ChEBI" id="CHEBI:83833"/>
        <dbReference type="ChEBI" id="CHEBI:83834"/>
        <dbReference type="EC" id="5.2.1.8"/>
    </reaction>
</comment>
<evidence type="ECO:0000256" key="4">
    <source>
        <dbReference type="PROSITE-ProRule" id="PRU00277"/>
    </source>
</evidence>
<evidence type="ECO:0000256" key="3">
    <source>
        <dbReference type="ARBA" id="ARBA00023235"/>
    </source>
</evidence>
<feature type="chain" id="PRO_5038754398" description="Peptidyl-prolyl cis-trans isomerase" evidence="6">
    <location>
        <begin position="22"/>
        <end position="173"/>
    </location>
</feature>
<dbReference type="RefSeq" id="WP_067486210.1">
    <property type="nucleotide sequence ID" value="NZ_JBHXPO010000013.1"/>
</dbReference>
<dbReference type="InterPro" id="IPR044609">
    <property type="entry name" value="FKBP2/11"/>
</dbReference>
<evidence type="ECO:0000256" key="2">
    <source>
        <dbReference type="ARBA" id="ARBA00023110"/>
    </source>
</evidence>
<reference evidence="8 9" key="1">
    <citation type="submission" date="2019-03" db="EMBL/GenBank/DDBJ databases">
        <title>Genomic Encyclopedia of Type Strains, Phase IV (KMG-IV): sequencing the most valuable type-strain genomes for metagenomic binning, comparative biology and taxonomic classification.</title>
        <authorList>
            <person name="Goeker M."/>
        </authorList>
    </citation>
    <scope>NUCLEOTIDE SEQUENCE [LARGE SCALE GENOMIC DNA]</scope>
    <source>
        <strain evidence="8 9">DSM 44496</strain>
    </source>
</reference>
<accession>A0A4V3CPQ0</accession>
<dbReference type="PANTHER" id="PTHR45779:SF7">
    <property type="entry name" value="PEPTIDYLPROLYL ISOMERASE"/>
    <property type="match status" value="1"/>
</dbReference>
<protein>
    <recommendedName>
        <fullName evidence="5">Peptidyl-prolyl cis-trans isomerase</fullName>
        <ecNumber evidence="5">5.2.1.8</ecNumber>
    </recommendedName>
</protein>
<name>A0A4V3CPQ0_NOCIG</name>
<dbReference type="PROSITE" id="PS50059">
    <property type="entry name" value="FKBP_PPIASE"/>
    <property type="match status" value="1"/>
</dbReference>
<dbReference type="SUPFAM" id="SSF54534">
    <property type="entry name" value="FKBP-like"/>
    <property type="match status" value="1"/>
</dbReference>
<evidence type="ECO:0000256" key="6">
    <source>
        <dbReference type="SAM" id="SignalP"/>
    </source>
</evidence>
<feature type="signal peptide" evidence="6">
    <location>
        <begin position="1"/>
        <end position="21"/>
    </location>
</feature>
<gene>
    <name evidence="8" type="ORF">DFR75_103109</name>
</gene>
<dbReference type="Gene3D" id="3.10.50.40">
    <property type="match status" value="1"/>
</dbReference>
<evidence type="ECO:0000313" key="8">
    <source>
        <dbReference type="EMBL" id="TDP38452.1"/>
    </source>
</evidence>
<comment type="caution">
    <text evidence="8">The sequence shown here is derived from an EMBL/GenBank/DDBJ whole genome shotgun (WGS) entry which is preliminary data.</text>
</comment>
<comment type="similarity">
    <text evidence="5">Belongs to the FKBP-type PPIase family.</text>
</comment>
<dbReference type="InterPro" id="IPR046357">
    <property type="entry name" value="PPIase_dom_sf"/>
</dbReference>
<sequence>MAFLPRIIGTGLVALVALVSAACGSDSGSAESKAAPTRECIAEDIKVAGGFGDPPEITIPDDCTPPKSLLVKDLVPGTGPGAVAMQPLTMNYALVTWSDKQTLDSSFKRGAPFDLTLGAGQVIEGWDKGLLGVQQGARRLLIVPPDLGYGEGGNGVAPNETLVFVTDAVQVGS</sequence>
<feature type="domain" description="PPIase FKBP-type" evidence="7">
    <location>
        <begin position="85"/>
        <end position="172"/>
    </location>
</feature>
<evidence type="ECO:0000256" key="5">
    <source>
        <dbReference type="RuleBase" id="RU003915"/>
    </source>
</evidence>
<evidence type="ECO:0000259" key="7">
    <source>
        <dbReference type="PROSITE" id="PS50059"/>
    </source>
</evidence>
<dbReference type="Pfam" id="PF00254">
    <property type="entry name" value="FKBP_C"/>
    <property type="match status" value="1"/>
</dbReference>
<keyword evidence="9" id="KW-1185">Reference proteome</keyword>
<evidence type="ECO:0000313" key="9">
    <source>
        <dbReference type="Proteomes" id="UP000295087"/>
    </source>
</evidence>
<dbReference type="EMBL" id="SNXK01000003">
    <property type="protein sequence ID" value="TDP38452.1"/>
    <property type="molecule type" value="Genomic_DNA"/>
</dbReference>
<dbReference type="EC" id="5.2.1.8" evidence="5"/>
<dbReference type="PANTHER" id="PTHR45779">
    <property type="entry name" value="PEPTIDYLPROLYL ISOMERASE"/>
    <property type="match status" value="1"/>
</dbReference>
<dbReference type="GO" id="GO:0003755">
    <property type="term" value="F:peptidyl-prolyl cis-trans isomerase activity"/>
    <property type="evidence" value="ECO:0007669"/>
    <property type="project" value="UniProtKB-UniRule"/>
</dbReference>
<dbReference type="AlphaFoldDB" id="A0A4V3CPQ0"/>
<proteinExistence type="inferred from homology"/>
<evidence type="ECO:0000256" key="1">
    <source>
        <dbReference type="ARBA" id="ARBA00000971"/>
    </source>
</evidence>
<dbReference type="PROSITE" id="PS51257">
    <property type="entry name" value="PROKAR_LIPOPROTEIN"/>
    <property type="match status" value="1"/>
</dbReference>
<dbReference type="InterPro" id="IPR001179">
    <property type="entry name" value="PPIase_FKBP_dom"/>
</dbReference>
<organism evidence="8 9">
    <name type="scientific">Nocardia ignorata</name>
    <dbReference type="NCBI Taxonomy" id="145285"/>
    <lineage>
        <taxon>Bacteria</taxon>
        <taxon>Bacillati</taxon>
        <taxon>Actinomycetota</taxon>
        <taxon>Actinomycetes</taxon>
        <taxon>Mycobacteriales</taxon>
        <taxon>Nocardiaceae</taxon>
        <taxon>Nocardia</taxon>
    </lineage>
</organism>
<keyword evidence="6" id="KW-0732">Signal</keyword>
<keyword evidence="3 4" id="KW-0413">Isomerase</keyword>